<dbReference type="Pfam" id="PF09816">
    <property type="entry name" value="EAF"/>
    <property type="match status" value="1"/>
</dbReference>
<sequence length="114" mass="12330">MAEMKEIPPGSYDLKLGETFGKNPSQVAYQTLRYDFKPKSVSAESETYIAFGDNSDVTIAVPAVNIMEQHLKQSDGPSTAPAPEPTISHKSFAPVKKPNLAADLLLSESSDDDD</sequence>
<keyword evidence="12" id="KW-1185">Reference proteome</keyword>
<dbReference type="InterPro" id="IPR027093">
    <property type="entry name" value="EAF_fam"/>
</dbReference>
<dbReference type="GO" id="GO:0003711">
    <property type="term" value="F:transcription elongation factor activity"/>
    <property type="evidence" value="ECO:0007669"/>
    <property type="project" value="TreeGrafter"/>
</dbReference>
<evidence type="ECO:0000256" key="6">
    <source>
        <dbReference type="ARBA" id="ARBA00023159"/>
    </source>
</evidence>
<keyword evidence="8" id="KW-0539">Nucleus</keyword>
<dbReference type="WBParaSite" id="PSAMB.scaffold1159size35116.g11390.t1">
    <property type="protein sequence ID" value="PSAMB.scaffold1159size35116.g11390.t1"/>
    <property type="gene ID" value="PSAMB.scaffold1159size35116.g11390"/>
</dbReference>
<comment type="similarity">
    <text evidence="2">Belongs to the EAF family.</text>
</comment>
<evidence type="ECO:0000313" key="13">
    <source>
        <dbReference type="WBParaSite" id="PSAMB.scaffold1159size35116.g11390.t1"/>
    </source>
</evidence>
<comment type="subcellular location">
    <subcellularLocation>
        <location evidence="1">Nucleus</location>
    </subcellularLocation>
</comment>
<evidence type="ECO:0000256" key="7">
    <source>
        <dbReference type="ARBA" id="ARBA00023163"/>
    </source>
</evidence>
<keyword evidence="5" id="KW-0805">Transcription regulation</keyword>
<comment type="function">
    <text evidence="9">Promotes transcriptional elongation by Su(Tpl)/ELL. Essential for development.</text>
</comment>
<evidence type="ECO:0000256" key="3">
    <source>
        <dbReference type="ARBA" id="ARBA00021452"/>
    </source>
</evidence>
<keyword evidence="4" id="KW-0597">Phosphoprotein</keyword>
<evidence type="ECO:0000256" key="4">
    <source>
        <dbReference type="ARBA" id="ARBA00022553"/>
    </source>
</evidence>
<feature type="region of interest" description="Disordered" evidence="10">
    <location>
        <begin position="70"/>
        <end position="93"/>
    </location>
</feature>
<evidence type="ECO:0000256" key="5">
    <source>
        <dbReference type="ARBA" id="ARBA00023015"/>
    </source>
</evidence>
<evidence type="ECO:0000256" key="10">
    <source>
        <dbReference type="SAM" id="MobiDB-lite"/>
    </source>
</evidence>
<dbReference type="GO" id="GO:0032783">
    <property type="term" value="C:super elongation complex"/>
    <property type="evidence" value="ECO:0007669"/>
    <property type="project" value="InterPro"/>
</dbReference>
<dbReference type="InterPro" id="IPR019194">
    <property type="entry name" value="Tscrpt_elong_fac_Eaf_N"/>
</dbReference>
<evidence type="ECO:0000259" key="11">
    <source>
        <dbReference type="Pfam" id="PF09816"/>
    </source>
</evidence>
<dbReference type="Proteomes" id="UP000887566">
    <property type="component" value="Unplaced"/>
</dbReference>
<keyword evidence="6" id="KW-0010">Activator</keyword>
<feature type="domain" description="Transcription elongation factor Eaf N-terminal" evidence="11">
    <location>
        <begin position="12"/>
        <end position="63"/>
    </location>
</feature>
<dbReference type="PANTHER" id="PTHR15970:SF2">
    <property type="entry name" value="ELL-ASSOCIATED FACTOR EAF"/>
    <property type="match status" value="1"/>
</dbReference>
<keyword evidence="7" id="KW-0804">Transcription</keyword>
<evidence type="ECO:0000256" key="1">
    <source>
        <dbReference type="ARBA" id="ARBA00004123"/>
    </source>
</evidence>
<proteinExistence type="inferred from homology"/>
<organism evidence="12 13">
    <name type="scientific">Plectus sambesii</name>
    <dbReference type="NCBI Taxonomy" id="2011161"/>
    <lineage>
        <taxon>Eukaryota</taxon>
        <taxon>Metazoa</taxon>
        <taxon>Ecdysozoa</taxon>
        <taxon>Nematoda</taxon>
        <taxon>Chromadorea</taxon>
        <taxon>Plectida</taxon>
        <taxon>Plectina</taxon>
        <taxon>Plectoidea</taxon>
        <taxon>Plectidae</taxon>
        <taxon>Plectus</taxon>
    </lineage>
</organism>
<dbReference type="PANTHER" id="PTHR15970">
    <property type="entry name" value="ELL-ASSOCIATED FACTOR EAF"/>
    <property type="match status" value="1"/>
</dbReference>
<reference evidence="13" key="1">
    <citation type="submission" date="2022-11" db="UniProtKB">
        <authorList>
            <consortium name="WormBaseParasite"/>
        </authorList>
    </citation>
    <scope>IDENTIFICATION</scope>
</reference>
<protein>
    <recommendedName>
        <fullName evidence="3">Ell-associated factor Eaf</fullName>
    </recommendedName>
</protein>
<evidence type="ECO:0000256" key="9">
    <source>
        <dbReference type="ARBA" id="ARBA00025617"/>
    </source>
</evidence>
<evidence type="ECO:0000256" key="8">
    <source>
        <dbReference type="ARBA" id="ARBA00023242"/>
    </source>
</evidence>
<accession>A0A914URC5</accession>
<evidence type="ECO:0000313" key="12">
    <source>
        <dbReference type="Proteomes" id="UP000887566"/>
    </source>
</evidence>
<dbReference type="GO" id="GO:0006368">
    <property type="term" value="P:transcription elongation by RNA polymerase II"/>
    <property type="evidence" value="ECO:0007669"/>
    <property type="project" value="InterPro"/>
</dbReference>
<name>A0A914URC5_9BILA</name>
<dbReference type="AlphaFoldDB" id="A0A914URC5"/>
<evidence type="ECO:0000256" key="2">
    <source>
        <dbReference type="ARBA" id="ARBA00007798"/>
    </source>
</evidence>